<gene>
    <name evidence="1" type="primary">ORF80251</name>
</gene>
<protein>
    <submittedName>
        <fullName evidence="1">Uncharacterized protein</fullName>
    </submittedName>
</protein>
<name>A0A0B6ZTC4_9EUPU</name>
<reference evidence="1" key="1">
    <citation type="submission" date="2014-12" db="EMBL/GenBank/DDBJ databases">
        <title>Insight into the proteome of Arion vulgaris.</title>
        <authorList>
            <person name="Aradska J."/>
            <person name="Bulat T."/>
            <person name="Smidak R."/>
            <person name="Sarate P."/>
            <person name="Gangsoo J."/>
            <person name="Sialana F."/>
            <person name="Bilban M."/>
            <person name="Lubec G."/>
        </authorList>
    </citation>
    <scope>NUCLEOTIDE SEQUENCE</scope>
    <source>
        <tissue evidence="1">Skin</tissue>
    </source>
</reference>
<organism evidence="1">
    <name type="scientific">Arion vulgaris</name>
    <dbReference type="NCBI Taxonomy" id="1028688"/>
    <lineage>
        <taxon>Eukaryota</taxon>
        <taxon>Metazoa</taxon>
        <taxon>Spiralia</taxon>
        <taxon>Lophotrochozoa</taxon>
        <taxon>Mollusca</taxon>
        <taxon>Gastropoda</taxon>
        <taxon>Heterobranchia</taxon>
        <taxon>Euthyneura</taxon>
        <taxon>Panpulmonata</taxon>
        <taxon>Eupulmonata</taxon>
        <taxon>Stylommatophora</taxon>
        <taxon>Helicina</taxon>
        <taxon>Arionoidea</taxon>
        <taxon>Arionidae</taxon>
        <taxon>Arion</taxon>
    </lineage>
</organism>
<sequence>MCIVESCDSVLLMFRICEISAVSLALSRSLCGAASELWIPTTDAKDTHCSHHRTSIFSAGQNQTVNQSSLPKWFSAHNFVPGNVLFFFVKLHYRR</sequence>
<dbReference type="EMBL" id="HACG01025029">
    <property type="protein sequence ID" value="CEK71894.1"/>
    <property type="molecule type" value="Transcribed_RNA"/>
</dbReference>
<accession>A0A0B6ZTC4</accession>
<evidence type="ECO:0000313" key="1">
    <source>
        <dbReference type="EMBL" id="CEK71894.1"/>
    </source>
</evidence>
<proteinExistence type="predicted"/>
<dbReference type="AlphaFoldDB" id="A0A0B6ZTC4"/>